<dbReference type="InterPro" id="IPR036770">
    <property type="entry name" value="Ankyrin_rpt-contain_sf"/>
</dbReference>
<keyword evidence="2" id="KW-0040">ANK repeat</keyword>
<evidence type="ECO:0000313" key="4">
    <source>
        <dbReference type="EMBL" id="AKI81455.1"/>
    </source>
</evidence>
<dbReference type="Pfam" id="PF12796">
    <property type="entry name" value="Ank_2"/>
    <property type="match status" value="1"/>
</dbReference>
<dbReference type="Pfam" id="PF13637">
    <property type="entry name" value="Ank_4"/>
    <property type="match status" value="1"/>
</dbReference>
<organismHost>
    <name type="scientific">Acanthamoeba polyphaga</name>
    <name type="common">Amoeba</name>
    <dbReference type="NCBI Taxonomy" id="5757"/>
</organismHost>
<dbReference type="EMBL" id="JN036606">
    <property type="protein sequence ID" value="AEJ35026.1"/>
    <property type="molecule type" value="Genomic_DNA"/>
</dbReference>
<dbReference type="Gene3D" id="1.25.40.20">
    <property type="entry name" value="Ankyrin repeat-containing domain"/>
    <property type="match status" value="2"/>
</dbReference>
<dbReference type="PROSITE" id="PS50297">
    <property type="entry name" value="ANK_REP_REGION"/>
    <property type="match status" value="1"/>
</dbReference>
<evidence type="ECO:0000256" key="2">
    <source>
        <dbReference type="ARBA" id="ARBA00023043"/>
    </source>
</evidence>
<dbReference type="PANTHER" id="PTHR24188:SF29">
    <property type="entry name" value="GH09064P"/>
    <property type="match status" value="1"/>
</dbReference>
<dbReference type="Proteomes" id="UP000274448">
    <property type="component" value="Segment"/>
</dbReference>
<evidence type="ECO:0000313" key="5">
    <source>
        <dbReference type="Proteomes" id="UP000240552"/>
    </source>
</evidence>
<accession>F8V6X2</accession>
<accession>A0A0G2Y6G4</accession>
<dbReference type="SMART" id="SM00248">
    <property type="entry name" value="ANK"/>
    <property type="match status" value="10"/>
</dbReference>
<evidence type="ECO:0000313" key="3">
    <source>
        <dbReference type="EMBL" id="AEJ35026.1"/>
    </source>
</evidence>
<evidence type="ECO:0000256" key="1">
    <source>
        <dbReference type="ARBA" id="ARBA00022737"/>
    </source>
</evidence>
<dbReference type="EMBL" id="KM982403">
    <property type="protein sequence ID" value="AKI81455.1"/>
    <property type="molecule type" value="Genomic_DNA"/>
</dbReference>
<reference evidence="3 5" key="1">
    <citation type="journal article" date="2011" name="Proc. Natl. Acad. Sci. U.S.A.">
        <title>Mimivirus shows dramatic genome reduction after intraamoebal culture.</title>
        <authorList>
            <person name="Boyer M."/>
            <person name="Azza S."/>
            <person name="Barrassi L."/>
            <person name="Klose T."/>
            <person name="Campocasso A."/>
            <person name="Pagnier I."/>
            <person name="Fournous G."/>
            <person name="Borg A."/>
            <person name="Robert C."/>
            <person name="Zhang X."/>
            <person name="Desnues C."/>
            <person name="Henrissat B."/>
            <person name="Rossmann M.G."/>
            <person name="La Scola B."/>
            <person name="Raoult D."/>
        </authorList>
    </citation>
    <scope>NUCLEOTIDE SEQUENCE [LARGE SCALE GENOMIC DNA]</scope>
    <source>
        <strain evidence="3">M4</strain>
    </source>
</reference>
<dbReference type="InterPro" id="IPR002110">
    <property type="entry name" value="Ankyrin_rpt"/>
</dbReference>
<organism evidence="4 6">
    <name type="scientific">Acanthamoeba polyphaga mimivirus</name>
    <name type="common">APMV</name>
    <dbReference type="NCBI Taxonomy" id="212035"/>
    <lineage>
        <taxon>Viruses</taxon>
        <taxon>Varidnaviria</taxon>
        <taxon>Bamfordvirae</taxon>
        <taxon>Nucleocytoviricota</taxon>
        <taxon>Megaviricetes</taxon>
        <taxon>Imitervirales</taxon>
        <taxon>Mimiviridae</taxon>
        <taxon>Megamimivirinae</taxon>
        <taxon>Mimivirus</taxon>
        <taxon>Mimivirus bradfordmassiliense</taxon>
    </lineage>
</organism>
<gene>
    <name evidence="3" type="primary">R777</name>
    <name evidence="3" type="ORF">MIMI_R777</name>
</gene>
<reference evidence="4 6" key="2">
    <citation type="submission" date="2014-10" db="EMBL/GenBank/DDBJ databases">
        <title>Pan-genome analysis of Brazilian lineage A amoebal mimiviruses.</title>
        <authorList>
            <person name="Assis F.L."/>
            <person name="Abrahao J.S."/>
            <person name="Kroon E.G."/>
            <person name="Dornas F.P."/>
            <person name="Andrade K.R."/>
            <person name="Borato P.V.M."/>
            <person name="Pilotto M.R."/>
            <person name="Benamar S."/>
            <person name="LaScola B."/>
            <person name="Colson P."/>
        </authorList>
    </citation>
    <scope>NUCLEOTIDE SEQUENCE [LARGE SCALE GENOMIC DNA]</scope>
    <source>
        <strain evidence="4 6">Amazonia</strain>
    </source>
</reference>
<dbReference type="Proteomes" id="UP000240552">
    <property type="component" value="Segment"/>
</dbReference>
<keyword evidence="1" id="KW-0677">Repeat</keyword>
<dbReference type="PANTHER" id="PTHR24188">
    <property type="entry name" value="ANKYRIN REPEAT PROTEIN"/>
    <property type="match status" value="1"/>
</dbReference>
<evidence type="ECO:0000313" key="6">
    <source>
        <dbReference type="Proteomes" id="UP000274448"/>
    </source>
</evidence>
<name>F8V6X2_MIMIV</name>
<dbReference type="PROSITE" id="PS50088">
    <property type="entry name" value="ANK_REPEAT"/>
    <property type="match status" value="1"/>
</dbReference>
<protein>
    <submittedName>
        <fullName evidence="4">Ankyrin-containing protein</fullName>
    </submittedName>
</protein>
<sequence>MKHVDIKVVKSYYKRKKCKKYFGTYETIDTHFFDKHKIKHDFLFHGKPKIISFNIVKYAIKKGHINILRYIDVLVKNKNELVFLKSFKYPKITKCLQNSCKYGHMKLIDFYIDKGADVSSENSLCLKKAAEYGHLIVVKYLVDLGVDIIAKEPERIYIKENYGKIVDNYALIMAAKNGHLDVVSYLVEKGANPKSSKDYGMRLAAKYGHYEVVKFLVENGCNANCDRAIIWCCEENHLEILKYLVSKGANIFPDTRNDEDSAIARACAFGRTEIVEYLVGLGVNITDHNYNLAACAISSKNFDLVYYLVDHGANIQTYDHLAIIWASELGFIDMVKYLITKGENIHCRNNYSIKRAISRKKVDMIRYILSIGTFDKQDVSELIKHAEKYRYSEIVNELKIFCLELTNKP</sequence>
<proteinExistence type="predicted"/>
<dbReference type="SUPFAM" id="SSF48403">
    <property type="entry name" value="Ankyrin repeat"/>
    <property type="match status" value="1"/>
</dbReference>